<keyword evidence="3 5" id="KW-0175">Coiled coil</keyword>
<reference evidence="7" key="1">
    <citation type="submission" date="2018-11" db="EMBL/GenBank/DDBJ databases">
        <authorList>
            <consortium name="Pathogen Informatics"/>
        </authorList>
    </citation>
    <scope>NUCLEOTIDE SEQUENCE</scope>
</reference>
<evidence type="ECO:0000256" key="3">
    <source>
        <dbReference type="ARBA" id="ARBA00023054"/>
    </source>
</evidence>
<dbReference type="AlphaFoldDB" id="A0A3S5A4W1"/>
<evidence type="ECO:0000256" key="1">
    <source>
        <dbReference type="ARBA" id="ARBA00005805"/>
    </source>
</evidence>
<feature type="transmembrane region" description="Helical" evidence="6">
    <location>
        <begin position="97"/>
        <end position="120"/>
    </location>
</feature>
<dbReference type="InterPro" id="IPR033290">
    <property type="entry name" value="CCDC39"/>
</dbReference>
<comment type="function">
    <text evidence="4">Required for assembly of dynein regulatory complex (DRC) and inner dynein arm (IDA) complexes, which are responsible for ciliary beat regulation, thereby playing a central role in motility in cilia and flagella. Probably acts together with CCDC40 to form a molecular ruler that determines the 96 nanometer (nm) repeat length and arrangements of components in cilia and flagella. Not required for outer dynein arm complexes assembly.</text>
</comment>
<feature type="coiled-coil region" evidence="5">
    <location>
        <begin position="53"/>
        <end position="80"/>
    </location>
</feature>
<dbReference type="OrthoDB" id="10259720at2759"/>
<evidence type="ECO:0000313" key="8">
    <source>
        <dbReference type="Proteomes" id="UP000784294"/>
    </source>
</evidence>
<evidence type="ECO:0000256" key="5">
    <source>
        <dbReference type="SAM" id="Coils"/>
    </source>
</evidence>
<gene>
    <name evidence="7" type="ORF">PXEA_LOCUS13346</name>
</gene>
<organism evidence="7 8">
    <name type="scientific">Protopolystoma xenopodis</name>
    <dbReference type="NCBI Taxonomy" id="117903"/>
    <lineage>
        <taxon>Eukaryota</taxon>
        <taxon>Metazoa</taxon>
        <taxon>Spiralia</taxon>
        <taxon>Lophotrochozoa</taxon>
        <taxon>Platyhelminthes</taxon>
        <taxon>Monogenea</taxon>
        <taxon>Polyopisthocotylea</taxon>
        <taxon>Polystomatidea</taxon>
        <taxon>Polystomatidae</taxon>
        <taxon>Protopolystoma</taxon>
    </lineage>
</organism>
<sequence>MLTIALLSAQTAHGNLKRKCMKLEENLLRQQEIIYNQDFAIEQMEHRIGRIEGEQSEEEKVALEARVSELNRQMEERSNVFTTMAAQMMDLQVSGLAYIPFCSPFLTHLSFFLTSSFYFLSKRLFFLSP</sequence>
<evidence type="ECO:0000256" key="4">
    <source>
        <dbReference type="ARBA" id="ARBA00045182"/>
    </source>
</evidence>
<comment type="caution">
    <text evidence="7">The sequence shown here is derived from an EMBL/GenBank/DDBJ whole genome shotgun (WGS) entry which is preliminary data.</text>
</comment>
<dbReference type="GO" id="GO:0005576">
    <property type="term" value="C:extracellular region"/>
    <property type="evidence" value="ECO:0007669"/>
    <property type="project" value="GOC"/>
</dbReference>
<proteinExistence type="inferred from homology"/>
<name>A0A3S5A4W1_9PLAT</name>
<dbReference type="EMBL" id="CAAALY010043818">
    <property type="protein sequence ID" value="VEL19906.1"/>
    <property type="molecule type" value="Genomic_DNA"/>
</dbReference>
<dbReference type="GO" id="GO:0060287">
    <property type="term" value="P:epithelial cilium movement involved in determination of left/right asymmetry"/>
    <property type="evidence" value="ECO:0007669"/>
    <property type="project" value="TreeGrafter"/>
</dbReference>
<dbReference type="PANTHER" id="PTHR18962:SF0">
    <property type="entry name" value="COILED-COIL DOMAIN-CONTAINING PROTEIN 39"/>
    <property type="match status" value="1"/>
</dbReference>
<accession>A0A3S5A4W1</accession>
<keyword evidence="6" id="KW-0812">Transmembrane</keyword>
<comment type="similarity">
    <text evidence="1">Belongs to the CCDC39 family.</text>
</comment>
<dbReference type="Proteomes" id="UP000784294">
    <property type="component" value="Unassembled WGS sequence"/>
</dbReference>
<dbReference type="Pfam" id="PF24161">
    <property type="entry name" value="CCDC39"/>
    <property type="match status" value="1"/>
</dbReference>
<evidence type="ECO:0000313" key="7">
    <source>
        <dbReference type="EMBL" id="VEL19906.1"/>
    </source>
</evidence>
<keyword evidence="8" id="KW-1185">Reference proteome</keyword>
<protein>
    <recommendedName>
        <fullName evidence="2">Coiled-coil domain-containing protein 39</fullName>
    </recommendedName>
</protein>
<dbReference type="PANTHER" id="PTHR18962">
    <property type="entry name" value="COILED-COIL DOMAIN-CONTAINING PROTEIN 39"/>
    <property type="match status" value="1"/>
</dbReference>
<dbReference type="GO" id="GO:0036159">
    <property type="term" value="P:inner dynein arm assembly"/>
    <property type="evidence" value="ECO:0007669"/>
    <property type="project" value="InterPro"/>
</dbReference>
<keyword evidence="6" id="KW-0472">Membrane</keyword>
<keyword evidence="6" id="KW-1133">Transmembrane helix</keyword>
<dbReference type="GO" id="GO:0005930">
    <property type="term" value="C:axoneme"/>
    <property type="evidence" value="ECO:0007669"/>
    <property type="project" value="InterPro"/>
</dbReference>
<evidence type="ECO:0000256" key="2">
    <source>
        <dbReference type="ARBA" id="ARBA00016725"/>
    </source>
</evidence>
<evidence type="ECO:0000256" key="6">
    <source>
        <dbReference type="SAM" id="Phobius"/>
    </source>
</evidence>
<dbReference type="GO" id="GO:0060285">
    <property type="term" value="P:cilium-dependent cell motility"/>
    <property type="evidence" value="ECO:0007669"/>
    <property type="project" value="TreeGrafter"/>
</dbReference>